<evidence type="ECO:0000313" key="2">
    <source>
        <dbReference type="Proteomes" id="UP001732700"/>
    </source>
</evidence>
<sequence length="618" mass="71421">MRTTEKEQWLLRPRELWNNWSIQFLVLFSLKIQMVLFLFAGIRRRRAHGLSRSLLWLAYQLADYTPTYALGHLSLSGAHPMVALWAPFFLLHLGGPDNITAYSLEDNKLWKRHLLNAMLQVLGALYVLYEHVASKENSLWLAYILMLLVGAVKYGEKTRALMCSNLDTIRHSVRKQPPAMHGHFHPQDFQVFKGGRELDEESLVRRAHSLFHICKHAIVHDEMVEEDDDSRGGDTTTRMLVGVGLWNLTETELSLMYDVLYTKAAVIHTLFGYLVRLVSPLAVLASLLLFRLTSNKDIHSEADVVITYVLYAGALFMETTSLLNALGSSWTFAFLSTTRWSWLRFAALCSGRWDRLRGFVVYLHNLVRVDRVYTEWYGAIDSPGIGSRSKWVEEPLVRNGLFQGILKDSLGAEFQECIIIWHIGTDIFLAKRERNEETSLDVEAIKMISNYMMFLLVEQPDMLPGFSRDLLYQRTCEKLIKTRRLTYPRYETLCAELKNLFRLYDDPGSKSRVTDRVELAETIYNEYESKAFSYDAPRLPHAVKLAKELLRMEKNCGAAHAVKLVLDEWTYILVYAGNKCSRKAHAEKLNSGGELITILWLMAENLYQIYLERRRREQ</sequence>
<reference evidence="1" key="1">
    <citation type="submission" date="2021-05" db="EMBL/GenBank/DDBJ databases">
        <authorList>
            <person name="Scholz U."/>
            <person name="Mascher M."/>
            <person name="Fiebig A."/>
        </authorList>
    </citation>
    <scope>NUCLEOTIDE SEQUENCE [LARGE SCALE GENOMIC DNA]</scope>
</reference>
<keyword evidence="2" id="KW-1185">Reference proteome</keyword>
<organism evidence="1 2">
    <name type="scientific">Avena sativa</name>
    <name type="common">Oat</name>
    <dbReference type="NCBI Taxonomy" id="4498"/>
    <lineage>
        <taxon>Eukaryota</taxon>
        <taxon>Viridiplantae</taxon>
        <taxon>Streptophyta</taxon>
        <taxon>Embryophyta</taxon>
        <taxon>Tracheophyta</taxon>
        <taxon>Spermatophyta</taxon>
        <taxon>Magnoliopsida</taxon>
        <taxon>Liliopsida</taxon>
        <taxon>Poales</taxon>
        <taxon>Poaceae</taxon>
        <taxon>BOP clade</taxon>
        <taxon>Pooideae</taxon>
        <taxon>Poodae</taxon>
        <taxon>Poeae</taxon>
        <taxon>Poeae Chloroplast Group 1 (Aveneae type)</taxon>
        <taxon>Aveninae</taxon>
        <taxon>Avena</taxon>
    </lineage>
</organism>
<protein>
    <submittedName>
        <fullName evidence="1">Uncharacterized protein</fullName>
    </submittedName>
</protein>
<name>A0ACD5WL04_AVESA</name>
<proteinExistence type="predicted"/>
<evidence type="ECO:0000313" key="1">
    <source>
        <dbReference type="EnsemblPlants" id="AVESA.00010b.r2.4AG0653340.1.CDS"/>
    </source>
</evidence>
<dbReference type="EnsemblPlants" id="AVESA.00010b.r2.4AG0653340.1">
    <property type="protein sequence ID" value="AVESA.00010b.r2.4AG0653340.1.CDS"/>
    <property type="gene ID" value="AVESA.00010b.r2.4AG0653340"/>
</dbReference>
<accession>A0ACD5WL04</accession>
<reference evidence="1" key="2">
    <citation type="submission" date="2025-09" db="UniProtKB">
        <authorList>
            <consortium name="EnsemblPlants"/>
        </authorList>
    </citation>
    <scope>IDENTIFICATION</scope>
</reference>
<dbReference type="Proteomes" id="UP001732700">
    <property type="component" value="Chromosome 4A"/>
</dbReference>